<dbReference type="EMBL" id="OBKZ01000055">
    <property type="protein sequence ID" value="SOB55198.1"/>
    <property type="molecule type" value="Genomic_DNA"/>
</dbReference>
<evidence type="ECO:0000256" key="1">
    <source>
        <dbReference type="SAM" id="MobiDB-lite"/>
    </source>
</evidence>
<accession>A0AAX2HE44</accession>
<proteinExistence type="predicted"/>
<comment type="caution">
    <text evidence="2">The sequence shown here is derived from an EMBL/GenBank/DDBJ whole genome shotgun (WGS) entry which is preliminary data.</text>
</comment>
<name>A0AAX2HE44_9PSED</name>
<feature type="region of interest" description="Disordered" evidence="1">
    <location>
        <begin position="46"/>
        <end position="65"/>
    </location>
</feature>
<organism evidence="2 3">
    <name type="scientific">Pseudomonas lundensis</name>
    <dbReference type="NCBI Taxonomy" id="86185"/>
    <lineage>
        <taxon>Bacteria</taxon>
        <taxon>Pseudomonadati</taxon>
        <taxon>Pseudomonadota</taxon>
        <taxon>Gammaproteobacteria</taxon>
        <taxon>Pseudomonadales</taxon>
        <taxon>Pseudomonadaceae</taxon>
        <taxon>Pseudomonas</taxon>
    </lineage>
</organism>
<evidence type="ECO:0000313" key="2">
    <source>
        <dbReference type="EMBL" id="SOB55198.1"/>
    </source>
</evidence>
<dbReference type="AlphaFoldDB" id="A0AAX2HE44"/>
<evidence type="ECO:0000313" key="3">
    <source>
        <dbReference type="Proteomes" id="UP000219564"/>
    </source>
</evidence>
<gene>
    <name evidence="2" type="ORF">PLUA15_80021</name>
</gene>
<protein>
    <submittedName>
        <fullName evidence="2">Uncharacterized protein</fullName>
    </submittedName>
</protein>
<sequence length="65" mass="6731">MRVDAQGIKVAGVKVGSPGLPVPGSPKALSGLLQGACQFLQRAHKKMTTDEKAPDSGAFLSGRRL</sequence>
<reference evidence="2 3" key="1">
    <citation type="submission" date="2017-08" db="EMBL/GenBank/DDBJ databases">
        <authorList>
            <person name="Chaillou S."/>
        </authorList>
    </citation>
    <scope>NUCLEOTIDE SEQUENCE [LARGE SCALE GENOMIC DNA]</scope>
    <source>
        <strain evidence="2 3">MFPA15A1205</strain>
    </source>
</reference>
<dbReference type="Proteomes" id="UP000219564">
    <property type="component" value="Unassembled WGS sequence"/>
</dbReference>